<dbReference type="EMBL" id="JAULSW010000012">
    <property type="protein sequence ID" value="KAK3366368.1"/>
    <property type="molecule type" value="Genomic_DNA"/>
</dbReference>
<feature type="signal peptide" evidence="2">
    <location>
        <begin position="1"/>
        <end position="22"/>
    </location>
</feature>
<evidence type="ECO:0000313" key="4">
    <source>
        <dbReference type="EMBL" id="KAK3366368.1"/>
    </source>
</evidence>
<gene>
    <name evidence="4" type="ORF">B0H63DRAFT_405401</name>
</gene>
<reference evidence="4" key="1">
    <citation type="journal article" date="2023" name="Mol. Phylogenet. Evol.">
        <title>Genome-scale phylogeny and comparative genomics of the fungal order Sordariales.</title>
        <authorList>
            <person name="Hensen N."/>
            <person name="Bonometti L."/>
            <person name="Westerberg I."/>
            <person name="Brannstrom I.O."/>
            <person name="Guillou S."/>
            <person name="Cros-Aarteil S."/>
            <person name="Calhoun S."/>
            <person name="Haridas S."/>
            <person name="Kuo A."/>
            <person name="Mondo S."/>
            <person name="Pangilinan J."/>
            <person name="Riley R."/>
            <person name="LaButti K."/>
            <person name="Andreopoulos B."/>
            <person name="Lipzen A."/>
            <person name="Chen C."/>
            <person name="Yan M."/>
            <person name="Daum C."/>
            <person name="Ng V."/>
            <person name="Clum A."/>
            <person name="Steindorff A."/>
            <person name="Ohm R.A."/>
            <person name="Martin F."/>
            <person name="Silar P."/>
            <person name="Natvig D.O."/>
            <person name="Lalanne C."/>
            <person name="Gautier V."/>
            <person name="Ament-Velasquez S.L."/>
            <person name="Kruys A."/>
            <person name="Hutchinson M.I."/>
            <person name="Powell A.J."/>
            <person name="Barry K."/>
            <person name="Miller A.N."/>
            <person name="Grigoriev I.V."/>
            <person name="Debuchy R."/>
            <person name="Gladieux P."/>
            <person name="Hiltunen Thoren M."/>
            <person name="Johannesson H."/>
        </authorList>
    </citation>
    <scope>NUCLEOTIDE SEQUENCE</scope>
    <source>
        <strain evidence="4">CBS 232.78</strain>
    </source>
</reference>
<keyword evidence="5" id="KW-1185">Reference proteome</keyword>
<dbReference type="CDD" id="cd05380">
    <property type="entry name" value="CAP_euk"/>
    <property type="match status" value="1"/>
</dbReference>
<sequence length="281" mass="29395">MRVSVLLAISGAALAAATPVLGERRYPGKSNVVVVTVVVIKGATATATTTRFGNRRPVNLAVFTTDAPAALVSAPAPEKTPEPKSEPSPVAAEAPKVAEAADVTLSGDDYQGTALYHHNVHRANHSAPAVTWGQTYADFAATVAKSCRFAHDLSPGGGGDGQNIAMYAGTDAAKDNATHAGKGGIGDGWYNGEITFYPSGDYGKDNPNMSKFENWGHFSQMVWKGTKQIGCATQFCPKGSQLNKDMDGWFTVCNYFPPGNMGGGYGNNVLPPLGRPIVPGH</sequence>
<dbReference type="FunFam" id="3.40.33.10:FF:000018">
    <property type="entry name" value="SCP-like extracellular protein, putative"/>
    <property type="match status" value="1"/>
</dbReference>
<dbReference type="InterPro" id="IPR018244">
    <property type="entry name" value="Allrgn_V5/Tpx1_CS"/>
</dbReference>
<dbReference type="Proteomes" id="UP001285441">
    <property type="component" value="Unassembled WGS sequence"/>
</dbReference>
<dbReference type="SMART" id="SM00198">
    <property type="entry name" value="SCP"/>
    <property type="match status" value="1"/>
</dbReference>
<dbReference type="InterPro" id="IPR035940">
    <property type="entry name" value="CAP_sf"/>
</dbReference>
<evidence type="ECO:0000313" key="5">
    <source>
        <dbReference type="Proteomes" id="UP001285441"/>
    </source>
</evidence>
<dbReference type="Gene3D" id="3.40.33.10">
    <property type="entry name" value="CAP"/>
    <property type="match status" value="1"/>
</dbReference>
<evidence type="ECO:0000256" key="1">
    <source>
        <dbReference type="SAM" id="MobiDB-lite"/>
    </source>
</evidence>
<dbReference type="InterPro" id="IPR014044">
    <property type="entry name" value="CAP_dom"/>
</dbReference>
<dbReference type="AlphaFoldDB" id="A0AAE0JXX7"/>
<keyword evidence="2" id="KW-0732">Signal</keyword>
<feature type="compositionally biased region" description="Low complexity" evidence="1">
    <location>
        <begin position="87"/>
        <end position="96"/>
    </location>
</feature>
<name>A0AAE0JXX7_9PEZI</name>
<comment type="caution">
    <text evidence="4">The sequence shown here is derived from an EMBL/GenBank/DDBJ whole genome shotgun (WGS) entry which is preliminary data.</text>
</comment>
<dbReference type="GO" id="GO:0005576">
    <property type="term" value="C:extracellular region"/>
    <property type="evidence" value="ECO:0007669"/>
    <property type="project" value="InterPro"/>
</dbReference>
<feature type="domain" description="SCP" evidence="3">
    <location>
        <begin position="109"/>
        <end position="263"/>
    </location>
</feature>
<organism evidence="4 5">
    <name type="scientific">Podospora didyma</name>
    <dbReference type="NCBI Taxonomy" id="330526"/>
    <lineage>
        <taxon>Eukaryota</taxon>
        <taxon>Fungi</taxon>
        <taxon>Dikarya</taxon>
        <taxon>Ascomycota</taxon>
        <taxon>Pezizomycotina</taxon>
        <taxon>Sordariomycetes</taxon>
        <taxon>Sordariomycetidae</taxon>
        <taxon>Sordariales</taxon>
        <taxon>Podosporaceae</taxon>
        <taxon>Podospora</taxon>
    </lineage>
</organism>
<dbReference type="Pfam" id="PF00188">
    <property type="entry name" value="CAP"/>
    <property type="match status" value="1"/>
</dbReference>
<dbReference type="PROSITE" id="PS01009">
    <property type="entry name" value="CRISP_1"/>
    <property type="match status" value="1"/>
</dbReference>
<proteinExistence type="predicted"/>
<reference evidence="4" key="2">
    <citation type="submission" date="2023-06" db="EMBL/GenBank/DDBJ databases">
        <authorList>
            <consortium name="Lawrence Berkeley National Laboratory"/>
            <person name="Haridas S."/>
            <person name="Hensen N."/>
            <person name="Bonometti L."/>
            <person name="Westerberg I."/>
            <person name="Brannstrom I.O."/>
            <person name="Guillou S."/>
            <person name="Cros-Aarteil S."/>
            <person name="Calhoun S."/>
            <person name="Kuo A."/>
            <person name="Mondo S."/>
            <person name="Pangilinan J."/>
            <person name="Riley R."/>
            <person name="LaButti K."/>
            <person name="Andreopoulos B."/>
            <person name="Lipzen A."/>
            <person name="Chen C."/>
            <person name="Yanf M."/>
            <person name="Daum C."/>
            <person name="Ng V."/>
            <person name="Clum A."/>
            <person name="Steindorff A."/>
            <person name="Ohm R."/>
            <person name="Martin F."/>
            <person name="Silar P."/>
            <person name="Natvig D."/>
            <person name="Lalanne C."/>
            <person name="Gautier V."/>
            <person name="Ament-velasquez S.L."/>
            <person name="Kruys A."/>
            <person name="Hutchinson M.I."/>
            <person name="Powell A.J."/>
            <person name="Barry K."/>
            <person name="Miller A.N."/>
            <person name="Grigoriev I.V."/>
            <person name="Debuchy R."/>
            <person name="Gladieux P."/>
            <person name="Thoren M.H."/>
            <person name="Johannesson H."/>
        </authorList>
    </citation>
    <scope>NUCLEOTIDE SEQUENCE</scope>
    <source>
        <strain evidence="4">CBS 232.78</strain>
    </source>
</reference>
<protein>
    <submittedName>
        <fullName evidence="4">CAP domain-containing protein</fullName>
    </submittedName>
</protein>
<feature type="region of interest" description="Disordered" evidence="1">
    <location>
        <begin position="74"/>
        <end position="96"/>
    </location>
</feature>
<evidence type="ECO:0000256" key="2">
    <source>
        <dbReference type="SAM" id="SignalP"/>
    </source>
</evidence>
<feature type="chain" id="PRO_5041932831" evidence="2">
    <location>
        <begin position="23"/>
        <end position="281"/>
    </location>
</feature>
<evidence type="ECO:0000259" key="3">
    <source>
        <dbReference type="SMART" id="SM00198"/>
    </source>
</evidence>
<dbReference type="SUPFAM" id="SSF55797">
    <property type="entry name" value="PR-1-like"/>
    <property type="match status" value="1"/>
</dbReference>
<dbReference type="PANTHER" id="PTHR10334">
    <property type="entry name" value="CYSTEINE-RICH SECRETORY PROTEIN-RELATED"/>
    <property type="match status" value="1"/>
</dbReference>
<accession>A0AAE0JXX7</accession>
<dbReference type="InterPro" id="IPR001283">
    <property type="entry name" value="CRISP-related"/>
</dbReference>
<dbReference type="PRINTS" id="PR00837">
    <property type="entry name" value="V5TPXLIKE"/>
</dbReference>